<dbReference type="OrthoDB" id="9805228at2"/>
<dbReference type="AlphaFoldDB" id="A0A1I7NLX7"/>
<dbReference type="CDD" id="cd07814">
    <property type="entry name" value="SRPBCC_CalC_Aha1-like"/>
    <property type="match status" value="1"/>
</dbReference>
<evidence type="ECO:0000259" key="2">
    <source>
        <dbReference type="Pfam" id="PF08327"/>
    </source>
</evidence>
<comment type="similarity">
    <text evidence="1">Belongs to the AHA1 family.</text>
</comment>
<dbReference type="Gene3D" id="3.30.530.20">
    <property type="match status" value="1"/>
</dbReference>
<gene>
    <name evidence="3" type="ORF">SAMN04488557_2629</name>
</gene>
<proteinExistence type="inferred from homology"/>
<name>A0A1I7NLX7_9HYPH</name>
<organism evidence="3 4">
    <name type="scientific">Hyphomicrobium facile</name>
    <dbReference type="NCBI Taxonomy" id="51670"/>
    <lineage>
        <taxon>Bacteria</taxon>
        <taxon>Pseudomonadati</taxon>
        <taxon>Pseudomonadota</taxon>
        <taxon>Alphaproteobacteria</taxon>
        <taxon>Hyphomicrobiales</taxon>
        <taxon>Hyphomicrobiaceae</taxon>
        <taxon>Hyphomicrobium</taxon>
    </lineage>
</organism>
<dbReference type="InterPro" id="IPR013538">
    <property type="entry name" value="ASHA1/2-like_C"/>
</dbReference>
<dbReference type="Pfam" id="PF08327">
    <property type="entry name" value="AHSA1"/>
    <property type="match status" value="1"/>
</dbReference>
<dbReference type="RefSeq" id="WP_092868076.1">
    <property type="nucleotide sequence ID" value="NZ_FPCH01000002.1"/>
</dbReference>
<feature type="domain" description="Activator of Hsp90 ATPase homologue 1/2-like C-terminal" evidence="2">
    <location>
        <begin position="20"/>
        <end position="168"/>
    </location>
</feature>
<keyword evidence="4" id="KW-1185">Reference proteome</keyword>
<dbReference type="EMBL" id="FPCH01000002">
    <property type="protein sequence ID" value="SFV35643.1"/>
    <property type="molecule type" value="Genomic_DNA"/>
</dbReference>
<evidence type="ECO:0000313" key="4">
    <source>
        <dbReference type="Proteomes" id="UP000199423"/>
    </source>
</evidence>
<protein>
    <submittedName>
        <fullName evidence="3">Uncharacterized conserved protein YndB, AHSA1/START domain</fullName>
    </submittedName>
</protein>
<sequence length="174" mass="19671">MNKLADNPSVAPFVISRIFDAPRELVYKAFSDPEHMKHWWGPKGFKVIDAKMDLRPGGRFLYGMQAPDGSTMWGRFDYREIAAPERIVFINSFSDAGGGITRHPMNPDWPLELLSVITLEELDGDRTKLTVSWTPYNATSVESETFDKGRPSMTQGWGGTLEQLEAYLASIQKR</sequence>
<reference evidence="4" key="1">
    <citation type="submission" date="2016-10" db="EMBL/GenBank/DDBJ databases">
        <authorList>
            <person name="Varghese N."/>
            <person name="Submissions S."/>
        </authorList>
    </citation>
    <scope>NUCLEOTIDE SEQUENCE [LARGE SCALE GENOMIC DNA]</scope>
    <source>
        <strain evidence="4">DSM 1565</strain>
    </source>
</reference>
<accession>A0A1I7NLX7</accession>
<dbReference type="Proteomes" id="UP000199423">
    <property type="component" value="Unassembled WGS sequence"/>
</dbReference>
<evidence type="ECO:0000313" key="3">
    <source>
        <dbReference type="EMBL" id="SFV35643.1"/>
    </source>
</evidence>
<dbReference type="SUPFAM" id="SSF55961">
    <property type="entry name" value="Bet v1-like"/>
    <property type="match status" value="1"/>
</dbReference>
<dbReference type="STRING" id="51670.SAMN04488557_2629"/>
<evidence type="ECO:0000256" key="1">
    <source>
        <dbReference type="ARBA" id="ARBA00006817"/>
    </source>
</evidence>
<dbReference type="InterPro" id="IPR023393">
    <property type="entry name" value="START-like_dom_sf"/>
</dbReference>